<keyword evidence="1" id="KW-0812">Transmembrane</keyword>
<accession>A0A822Y6G7</accession>
<evidence type="ECO:0000313" key="3">
    <source>
        <dbReference type="Proteomes" id="UP000607653"/>
    </source>
</evidence>
<sequence>MMREVWEHLYNLNKAFRLSIFSNLVSITLLLPWSDKCDLEMAI</sequence>
<keyword evidence="1" id="KW-0472">Membrane</keyword>
<feature type="transmembrane region" description="Helical" evidence="1">
    <location>
        <begin position="15"/>
        <end position="33"/>
    </location>
</feature>
<dbReference type="EMBL" id="DUZY01000001">
    <property type="protein sequence ID" value="DAD25188.1"/>
    <property type="molecule type" value="Genomic_DNA"/>
</dbReference>
<dbReference type="AlphaFoldDB" id="A0A822Y6G7"/>
<organism evidence="2 3">
    <name type="scientific">Nelumbo nucifera</name>
    <name type="common">Sacred lotus</name>
    <dbReference type="NCBI Taxonomy" id="4432"/>
    <lineage>
        <taxon>Eukaryota</taxon>
        <taxon>Viridiplantae</taxon>
        <taxon>Streptophyta</taxon>
        <taxon>Embryophyta</taxon>
        <taxon>Tracheophyta</taxon>
        <taxon>Spermatophyta</taxon>
        <taxon>Magnoliopsida</taxon>
        <taxon>Proteales</taxon>
        <taxon>Nelumbonaceae</taxon>
        <taxon>Nelumbo</taxon>
    </lineage>
</organism>
<name>A0A822Y6G7_NELNU</name>
<evidence type="ECO:0000256" key="1">
    <source>
        <dbReference type="SAM" id="Phobius"/>
    </source>
</evidence>
<evidence type="ECO:0000313" key="2">
    <source>
        <dbReference type="EMBL" id="DAD25188.1"/>
    </source>
</evidence>
<proteinExistence type="predicted"/>
<gene>
    <name evidence="2" type="ORF">HUJ06_026652</name>
</gene>
<comment type="caution">
    <text evidence="2">The sequence shown here is derived from an EMBL/GenBank/DDBJ whole genome shotgun (WGS) entry which is preliminary data.</text>
</comment>
<dbReference type="Proteomes" id="UP000607653">
    <property type="component" value="Unassembled WGS sequence"/>
</dbReference>
<keyword evidence="1" id="KW-1133">Transmembrane helix</keyword>
<reference evidence="2 3" key="1">
    <citation type="journal article" date="2020" name="Mol. Biol. Evol.">
        <title>Distinct Expression and Methylation Patterns for Genes with Different Fates following a Single Whole-Genome Duplication in Flowering Plants.</title>
        <authorList>
            <person name="Shi T."/>
            <person name="Rahmani R.S."/>
            <person name="Gugger P.F."/>
            <person name="Wang M."/>
            <person name="Li H."/>
            <person name="Zhang Y."/>
            <person name="Li Z."/>
            <person name="Wang Q."/>
            <person name="Van de Peer Y."/>
            <person name="Marchal K."/>
            <person name="Chen J."/>
        </authorList>
    </citation>
    <scope>NUCLEOTIDE SEQUENCE [LARGE SCALE GENOMIC DNA]</scope>
    <source>
        <tissue evidence="2">Leaf</tissue>
    </source>
</reference>
<keyword evidence="3" id="KW-1185">Reference proteome</keyword>
<protein>
    <submittedName>
        <fullName evidence="2">Uncharacterized protein</fullName>
    </submittedName>
</protein>